<dbReference type="InterPro" id="IPR016156">
    <property type="entry name" value="FAD/NAD-linked_Rdtase_dimer_sf"/>
</dbReference>
<evidence type="ECO:0000256" key="6">
    <source>
        <dbReference type="PIRSR" id="PIRSR000350-4"/>
    </source>
</evidence>
<feature type="binding site" evidence="5">
    <location>
        <position position="320"/>
    </location>
    <ligand>
        <name>FAD</name>
        <dbReference type="ChEBI" id="CHEBI:57692"/>
    </ligand>
</feature>
<dbReference type="PANTHER" id="PTHR43014:SF2">
    <property type="entry name" value="MERCURIC REDUCTASE"/>
    <property type="match status" value="1"/>
</dbReference>
<dbReference type="InterPro" id="IPR023753">
    <property type="entry name" value="FAD/NAD-binding_dom"/>
</dbReference>
<keyword evidence="10" id="KW-1185">Reference proteome</keyword>
<evidence type="ECO:0000256" key="4">
    <source>
        <dbReference type="PIRSR" id="PIRSR000350-2"/>
    </source>
</evidence>
<dbReference type="PANTHER" id="PTHR43014">
    <property type="entry name" value="MERCURIC REDUCTASE"/>
    <property type="match status" value="1"/>
</dbReference>
<protein>
    <recommendedName>
        <fullName evidence="11">Mercuric reductase</fullName>
    </recommendedName>
</protein>
<dbReference type="PIRSF" id="PIRSF000350">
    <property type="entry name" value="Mercury_reductase_MerA"/>
    <property type="match status" value="1"/>
</dbReference>
<sequence length="502" mass="53677">MSNHYYAIVIGSGQGGGPLAQTFANSGKKTALIESTHVGGTCVNEGCTPTKTMIASGRSAYMACGAKSMGIEFKRSSLQLNLETVRERKRDIVTSFRGGSENRIKDTANLDLIMGKAKFVSSNEVEVTLVECGGTKSLTADKIFINAGCSPAPLSIQDAHVIEPGALLTSTSIMELDAVPRHLLVIGGGPIGLEFAQLFRRFGAQVTIVQRAAHLVPNEDEDISLEMEKILVEDGITLHLGAKAKWFSKVPTGSVVLQITTQQGDTKSIFASHVLNATGRPPNTADLNLEAAGVKTTARGHIEVNDFLETSAPDIYALGDIKGGPAFTHISYDDFRVLKHNLITHTTAAPISIKERIVPYCVFTDPQLGRVGLTEKQARNLYPPGSCSNGVQPAPTDVDLTPTSENPTSAPSRIATATMPMSWVARALELNETRGLMKAVIDKETDKILGFACLGIEGGEVMSQVQLAMKGGLTWRDLRDGIFAHPCLAEGLNNLFAQFGDD</sequence>
<comment type="cofactor">
    <cofactor evidence="5">
        <name>FAD</name>
        <dbReference type="ChEBI" id="CHEBI:57692"/>
    </cofactor>
    <text evidence="5">Binds 1 FAD per subunit.</text>
</comment>
<dbReference type="AlphaFoldDB" id="A0AAN8EFL8"/>
<evidence type="ECO:0000313" key="10">
    <source>
        <dbReference type="Proteomes" id="UP001316803"/>
    </source>
</evidence>
<evidence type="ECO:0008006" key="11">
    <source>
        <dbReference type="Google" id="ProtNLM"/>
    </source>
</evidence>
<feature type="binding site" evidence="5">
    <location>
        <position position="279"/>
    </location>
    <ligand>
        <name>NAD(+)</name>
        <dbReference type="ChEBI" id="CHEBI:57540"/>
    </ligand>
</feature>
<feature type="binding site" evidence="5">
    <location>
        <begin position="187"/>
        <end position="194"/>
    </location>
    <ligand>
        <name>NAD(+)</name>
        <dbReference type="ChEBI" id="CHEBI:57540"/>
    </ligand>
</feature>
<proteinExistence type="inferred from homology"/>
<keyword evidence="3 5" id="KW-0274">FAD</keyword>
<evidence type="ECO:0000313" key="9">
    <source>
        <dbReference type="EMBL" id="KAK5949587.1"/>
    </source>
</evidence>
<keyword evidence="2" id="KW-0285">Flavoprotein</keyword>
<gene>
    <name evidence="9" type="ORF">OHC33_009394</name>
</gene>
<dbReference type="GO" id="GO:0050660">
    <property type="term" value="F:flavin adenine dinucleotide binding"/>
    <property type="evidence" value="ECO:0007669"/>
    <property type="project" value="TreeGrafter"/>
</dbReference>
<dbReference type="GO" id="GO:0003955">
    <property type="term" value="F:NAD(P)H dehydrogenase (quinone) activity"/>
    <property type="evidence" value="ECO:0007669"/>
    <property type="project" value="TreeGrafter"/>
</dbReference>
<accession>A0AAN8EFL8</accession>
<evidence type="ECO:0000256" key="2">
    <source>
        <dbReference type="ARBA" id="ARBA00022630"/>
    </source>
</evidence>
<dbReference type="Pfam" id="PF07992">
    <property type="entry name" value="Pyr_redox_2"/>
    <property type="match status" value="1"/>
</dbReference>
<dbReference type="InterPro" id="IPR004099">
    <property type="entry name" value="Pyr_nucl-diS_OxRdtase_dimer"/>
</dbReference>
<dbReference type="EMBL" id="JAKLMC020000034">
    <property type="protein sequence ID" value="KAK5949587.1"/>
    <property type="molecule type" value="Genomic_DNA"/>
</dbReference>
<dbReference type="PRINTS" id="PR00368">
    <property type="entry name" value="FADPNR"/>
</dbReference>
<keyword evidence="5" id="KW-0520">NAD</keyword>
<feature type="domain" description="FAD/NAD(P)-binding" evidence="8">
    <location>
        <begin position="8"/>
        <end position="331"/>
    </location>
</feature>
<evidence type="ECO:0000259" key="7">
    <source>
        <dbReference type="Pfam" id="PF02852"/>
    </source>
</evidence>
<dbReference type="Gene3D" id="3.50.50.60">
    <property type="entry name" value="FAD/NAD(P)-binding domain"/>
    <property type="match status" value="2"/>
</dbReference>
<reference evidence="9 10" key="1">
    <citation type="submission" date="2022-12" db="EMBL/GenBank/DDBJ databases">
        <title>Genomic features and morphological characterization of a novel Knufia sp. strain isolated from spacecraft assembly facility.</title>
        <authorList>
            <person name="Teixeira M."/>
            <person name="Chander A.M."/>
            <person name="Stajich J.E."/>
            <person name="Venkateswaran K."/>
        </authorList>
    </citation>
    <scope>NUCLEOTIDE SEQUENCE [LARGE SCALE GENOMIC DNA]</scope>
    <source>
        <strain evidence="9 10">FJI-L2-BK-P2</strain>
    </source>
</reference>
<evidence type="ECO:0000256" key="1">
    <source>
        <dbReference type="ARBA" id="ARBA00007532"/>
    </source>
</evidence>
<evidence type="ECO:0000259" key="8">
    <source>
        <dbReference type="Pfam" id="PF07992"/>
    </source>
</evidence>
<dbReference type="InterPro" id="IPR001100">
    <property type="entry name" value="Pyr_nuc-diS_OxRdtase"/>
</dbReference>
<feature type="active site" description="Proton acceptor" evidence="4">
    <location>
        <position position="485"/>
    </location>
</feature>
<comment type="similarity">
    <text evidence="1">Belongs to the class-I pyridine nucleotide-disulfide oxidoreductase family.</text>
</comment>
<feature type="disulfide bond" description="Redox-active" evidence="6">
    <location>
        <begin position="42"/>
        <end position="47"/>
    </location>
</feature>
<evidence type="ECO:0000256" key="3">
    <source>
        <dbReference type="ARBA" id="ARBA00022827"/>
    </source>
</evidence>
<name>A0AAN8EFL8_9EURO</name>
<dbReference type="Gene3D" id="3.30.390.30">
    <property type="match status" value="1"/>
</dbReference>
<dbReference type="InterPro" id="IPR036188">
    <property type="entry name" value="FAD/NAD-bd_sf"/>
</dbReference>
<feature type="binding site" evidence="5">
    <location>
        <position position="51"/>
    </location>
    <ligand>
        <name>FAD</name>
        <dbReference type="ChEBI" id="CHEBI:57692"/>
    </ligand>
</feature>
<dbReference type="Proteomes" id="UP001316803">
    <property type="component" value="Unassembled WGS sequence"/>
</dbReference>
<feature type="domain" description="Pyridine nucleotide-disulphide oxidoreductase dimerisation" evidence="7">
    <location>
        <begin position="413"/>
        <end position="493"/>
    </location>
</feature>
<comment type="caution">
    <text evidence="9">The sequence shown here is derived from an EMBL/GenBank/DDBJ whole genome shotgun (WGS) entry which is preliminary data.</text>
</comment>
<dbReference type="Pfam" id="PF02852">
    <property type="entry name" value="Pyr_redox_dim"/>
    <property type="match status" value="1"/>
</dbReference>
<dbReference type="SUPFAM" id="SSF51905">
    <property type="entry name" value="FAD/NAD(P)-binding domain"/>
    <property type="match status" value="1"/>
</dbReference>
<dbReference type="PRINTS" id="PR00411">
    <property type="entry name" value="PNDRDTASEI"/>
</dbReference>
<evidence type="ECO:0000256" key="5">
    <source>
        <dbReference type="PIRSR" id="PIRSR000350-3"/>
    </source>
</evidence>
<organism evidence="9 10">
    <name type="scientific">Knufia fluminis</name>
    <dbReference type="NCBI Taxonomy" id="191047"/>
    <lineage>
        <taxon>Eukaryota</taxon>
        <taxon>Fungi</taxon>
        <taxon>Dikarya</taxon>
        <taxon>Ascomycota</taxon>
        <taxon>Pezizomycotina</taxon>
        <taxon>Eurotiomycetes</taxon>
        <taxon>Chaetothyriomycetidae</taxon>
        <taxon>Chaetothyriales</taxon>
        <taxon>Trichomeriaceae</taxon>
        <taxon>Knufia</taxon>
    </lineage>
</organism>
<keyword evidence="5" id="KW-0547">Nucleotide-binding</keyword>
<dbReference type="SUPFAM" id="SSF55424">
    <property type="entry name" value="FAD/NAD-linked reductases, dimerisation (C-terminal) domain"/>
    <property type="match status" value="1"/>
</dbReference>